<dbReference type="AlphaFoldDB" id="A0A7T6Z5G2"/>
<dbReference type="EMBL" id="CP054705">
    <property type="protein sequence ID" value="QQK77338.1"/>
    <property type="molecule type" value="Genomic_DNA"/>
</dbReference>
<gene>
    <name evidence="1" type="ORF">HUG15_18310</name>
</gene>
<dbReference type="KEGG" id="scia:HUG15_18310"/>
<sequence length="140" mass="16020">MGGGGGGSLYPDLLNQIKSEDQDSWMDFELAYQVFLSPMTFSNYLRFPLSTNDVYAFNKDISTDLFGYVEEESMGSEYKYGMFTNDLPSKQALMEQYWHSKLLLSDYLDEKPYANAEFLVFNNIPAHLLEGFINNQKAGE</sequence>
<accession>A0A7T6Z5G2</accession>
<proteinExistence type="predicted"/>
<evidence type="ECO:0000313" key="2">
    <source>
        <dbReference type="Proteomes" id="UP000595823"/>
    </source>
</evidence>
<reference evidence="1 2" key="1">
    <citation type="submission" date="2020-06" db="EMBL/GenBank/DDBJ databases">
        <title>Genomic analysis of Salicibibacter sp. NKC5-3.</title>
        <authorList>
            <person name="Oh Y.J."/>
        </authorList>
    </citation>
    <scope>NUCLEOTIDE SEQUENCE [LARGE SCALE GENOMIC DNA]</scope>
    <source>
        <strain evidence="1 2">NKC5-3</strain>
    </source>
</reference>
<evidence type="ECO:0000313" key="1">
    <source>
        <dbReference type="EMBL" id="QQK77338.1"/>
    </source>
</evidence>
<protein>
    <submittedName>
        <fullName evidence="1">Uncharacterized protein</fullName>
    </submittedName>
</protein>
<keyword evidence="2" id="KW-1185">Reference proteome</keyword>
<dbReference type="Proteomes" id="UP000595823">
    <property type="component" value="Chromosome"/>
</dbReference>
<name>A0A7T6Z5G2_9BACI</name>
<organism evidence="1 2">
    <name type="scientific">Salicibibacter cibarius</name>
    <dbReference type="NCBI Taxonomy" id="2743000"/>
    <lineage>
        <taxon>Bacteria</taxon>
        <taxon>Bacillati</taxon>
        <taxon>Bacillota</taxon>
        <taxon>Bacilli</taxon>
        <taxon>Bacillales</taxon>
        <taxon>Bacillaceae</taxon>
        <taxon>Salicibibacter</taxon>
    </lineage>
</organism>